<evidence type="ECO:0000256" key="1">
    <source>
        <dbReference type="SAM" id="Phobius"/>
    </source>
</evidence>
<keyword evidence="2" id="KW-0732">Signal</keyword>
<evidence type="ECO:0000313" key="3">
    <source>
        <dbReference type="Proteomes" id="UP001108280"/>
    </source>
</evidence>
<dbReference type="GeneID" id="100751987"/>
<dbReference type="AlphaFoldDB" id="A0A9J7K0U8"/>
<evidence type="ECO:0000256" key="2">
    <source>
        <dbReference type="SAM" id="SignalP"/>
    </source>
</evidence>
<protein>
    <submittedName>
        <fullName evidence="4">Secreted and transmembrane protein 1A-like</fullName>
    </submittedName>
</protein>
<organism evidence="3 4">
    <name type="scientific">Cricetulus griseus</name>
    <name type="common">Chinese hamster</name>
    <name type="synonym">Cricetulus barabensis griseus</name>
    <dbReference type="NCBI Taxonomy" id="10029"/>
    <lineage>
        <taxon>Eukaryota</taxon>
        <taxon>Metazoa</taxon>
        <taxon>Chordata</taxon>
        <taxon>Craniata</taxon>
        <taxon>Vertebrata</taxon>
        <taxon>Euteleostomi</taxon>
        <taxon>Mammalia</taxon>
        <taxon>Eutheria</taxon>
        <taxon>Euarchontoglires</taxon>
        <taxon>Glires</taxon>
        <taxon>Rodentia</taxon>
        <taxon>Myomorpha</taxon>
        <taxon>Muroidea</taxon>
        <taxon>Cricetidae</taxon>
        <taxon>Cricetinae</taxon>
        <taxon>Cricetulus</taxon>
    </lineage>
</organism>
<feature type="transmembrane region" description="Helical" evidence="1">
    <location>
        <begin position="157"/>
        <end position="178"/>
    </location>
</feature>
<dbReference type="Gene3D" id="2.60.40.10">
    <property type="entry name" value="Immunoglobulins"/>
    <property type="match status" value="1"/>
</dbReference>
<reference evidence="4" key="3">
    <citation type="submission" date="2025-08" db="UniProtKB">
        <authorList>
            <consortium name="RefSeq"/>
        </authorList>
    </citation>
    <scope>IDENTIFICATION</scope>
    <source>
        <strain evidence="4">17A/GY</strain>
        <tissue evidence="4">Liver</tissue>
    </source>
</reference>
<dbReference type="InterPro" id="IPR033231">
    <property type="entry name" value="SECTM1"/>
</dbReference>
<gene>
    <name evidence="4" type="primary">LOC100751987</name>
</gene>
<dbReference type="GO" id="GO:0016020">
    <property type="term" value="C:membrane"/>
    <property type="evidence" value="ECO:0007669"/>
    <property type="project" value="TreeGrafter"/>
</dbReference>
<dbReference type="Proteomes" id="UP001108280">
    <property type="component" value="Chromosome 7"/>
</dbReference>
<dbReference type="InterPro" id="IPR013783">
    <property type="entry name" value="Ig-like_fold"/>
</dbReference>
<proteinExistence type="predicted"/>
<dbReference type="GO" id="GO:0005125">
    <property type="term" value="F:cytokine activity"/>
    <property type="evidence" value="ECO:0007669"/>
    <property type="project" value="InterPro"/>
</dbReference>
<keyword evidence="1" id="KW-1133">Transmembrane helix</keyword>
<reference evidence="3" key="2">
    <citation type="journal article" date="2020" name="Biotechnol. Bioeng.">
        <title>Chromosome-scale scaffolds for the Chinese hamster reference genome assembly to facilitate the study of the CHO epigenome.</title>
        <authorList>
            <person name="Hilliard W."/>
            <person name="MacDonald M."/>
            <person name="Lee K.H."/>
        </authorList>
    </citation>
    <scope>NUCLEOTIDE SEQUENCE [LARGE SCALE GENOMIC DNA]</scope>
    <source>
        <strain evidence="3">17A/GY</strain>
    </source>
</reference>
<feature type="signal peptide" evidence="2">
    <location>
        <begin position="1"/>
        <end position="27"/>
    </location>
</feature>
<dbReference type="GO" id="GO:0006955">
    <property type="term" value="P:immune response"/>
    <property type="evidence" value="ECO:0007669"/>
    <property type="project" value="InterPro"/>
</dbReference>
<keyword evidence="1" id="KW-0812">Transmembrane</keyword>
<name>A0A9J7K0U8_CRIGR</name>
<dbReference type="PANTHER" id="PTHR15123">
    <property type="entry name" value="SECRETED AND TRANSMEMBRANE PROTEIN 1"/>
    <property type="match status" value="1"/>
</dbReference>
<dbReference type="KEGG" id="cge:100751987"/>
<reference evidence="3" key="1">
    <citation type="journal article" date="2018" name="Biotechnol. Bioeng.">
        <title>A reference genome of the Chinese hamster based on a hybrid assembly strategy.</title>
        <authorList>
            <person name="Rupp O."/>
            <person name="MacDonald M.L."/>
            <person name="Li S."/>
            <person name="Dhiman H."/>
            <person name="Polson S."/>
            <person name="Griep S."/>
            <person name="Heffner K."/>
            <person name="Hernandez I."/>
            <person name="Brinkrolf K."/>
            <person name="Jadhav V."/>
            <person name="Samoudi M."/>
            <person name="Hao H."/>
            <person name="Kingham B."/>
            <person name="Goesmann A."/>
            <person name="Betenbaugh M.J."/>
            <person name="Lewis N.E."/>
            <person name="Borth N."/>
            <person name="Lee K.H."/>
        </authorList>
    </citation>
    <scope>NUCLEOTIDE SEQUENCE [LARGE SCALE GENOMIC DNA]</scope>
    <source>
        <strain evidence="3">17A/GY</strain>
    </source>
</reference>
<feature type="chain" id="PRO_5039890957" evidence="2">
    <location>
        <begin position="28"/>
        <end position="262"/>
    </location>
</feature>
<dbReference type="PANTHER" id="PTHR15123:SF5">
    <property type="entry name" value="SECRETED AND TRANSMEMBRANE PROTEIN 1"/>
    <property type="match status" value="1"/>
</dbReference>
<keyword evidence="1" id="KW-0472">Membrane</keyword>
<dbReference type="OrthoDB" id="9451016at2759"/>
<dbReference type="RefSeq" id="XP_035294063.1">
    <property type="nucleotide sequence ID" value="XM_035438172.1"/>
</dbReference>
<dbReference type="RefSeq" id="XP_035304073.1">
    <property type="nucleotide sequence ID" value="XM_035448182.1"/>
</dbReference>
<accession>A0A9J7K0U8</accession>
<sequence length="262" mass="28668">MKRCPLVSTAHIARVVCILLLAASVNAQNESWDSPLCTESALSVPRGSRAVMTCNISNTFADVSIWLEGQIIFNEAPQGNSRLDDWELQVQGGQARLMINDTQDVHTGLYLWQLHGHQRDYKNFTLTVSEPSNKETTDTPSSDPVKHFQQRARPDTLVGVVVAVILILGLTGIGALICHRHHRSLKSQWIHAVVPDLRHRASPPHSVSEAAACAQTPKDLCFSEKTNCADAGSSIKSSEPLLRRGNFKVHEVPAAAGSLEEN</sequence>
<keyword evidence="3" id="KW-1185">Reference proteome</keyword>
<evidence type="ECO:0000313" key="4">
    <source>
        <dbReference type="RefSeq" id="XP_035304073.1"/>
    </source>
</evidence>